<reference evidence="2 3" key="1">
    <citation type="submission" date="2023-03" db="EMBL/GenBank/DDBJ databases">
        <title>High-quality genome of Scylla paramamosain provides insights in environmental adaptation.</title>
        <authorList>
            <person name="Zhang L."/>
        </authorList>
    </citation>
    <scope>NUCLEOTIDE SEQUENCE [LARGE SCALE GENOMIC DNA]</scope>
    <source>
        <strain evidence="2">LZ_2023a</strain>
        <tissue evidence="2">Muscle</tissue>
    </source>
</reference>
<feature type="compositionally biased region" description="Polar residues" evidence="1">
    <location>
        <begin position="684"/>
        <end position="716"/>
    </location>
</feature>
<feature type="region of interest" description="Disordered" evidence="1">
    <location>
        <begin position="236"/>
        <end position="268"/>
    </location>
</feature>
<gene>
    <name evidence="2" type="ORF">O3P69_017001</name>
</gene>
<accession>A0AAW0TWR4</accession>
<feature type="region of interest" description="Disordered" evidence="1">
    <location>
        <begin position="943"/>
        <end position="969"/>
    </location>
</feature>
<feature type="compositionally biased region" description="Basic and acidic residues" evidence="1">
    <location>
        <begin position="1007"/>
        <end position="1017"/>
    </location>
</feature>
<feature type="compositionally biased region" description="Basic residues" evidence="1">
    <location>
        <begin position="1018"/>
        <end position="1028"/>
    </location>
</feature>
<feature type="region of interest" description="Disordered" evidence="1">
    <location>
        <begin position="911"/>
        <end position="930"/>
    </location>
</feature>
<feature type="compositionally biased region" description="Pro residues" evidence="1">
    <location>
        <begin position="583"/>
        <end position="596"/>
    </location>
</feature>
<feature type="compositionally biased region" description="Basic and acidic residues" evidence="1">
    <location>
        <begin position="1267"/>
        <end position="1277"/>
    </location>
</feature>
<feature type="compositionally biased region" description="Basic and acidic residues" evidence="1">
    <location>
        <begin position="871"/>
        <end position="884"/>
    </location>
</feature>
<dbReference type="Proteomes" id="UP001487740">
    <property type="component" value="Unassembled WGS sequence"/>
</dbReference>
<feature type="compositionally biased region" description="Basic and acidic residues" evidence="1">
    <location>
        <begin position="764"/>
        <end position="778"/>
    </location>
</feature>
<feature type="compositionally biased region" description="Gly residues" evidence="1">
    <location>
        <begin position="7"/>
        <end position="19"/>
    </location>
</feature>
<feature type="compositionally biased region" description="Low complexity" evidence="1">
    <location>
        <begin position="885"/>
        <end position="895"/>
    </location>
</feature>
<feature type="region of interest" description="Disordered" evidence="1">
    <location>
        <begin position="1"/>
        <end position="37"/>
    </location>
</feature>
<dbReference type="EMBL" id="JARAKH010000024">
    <property type="protein sequence ID" value="KAK8391042.1"/>
    <property type="molecule type" value="Genomic_DNA"/>
</dbReference>
<keyword evidence="3" id="KW-1185">Reference proteome</keyword>
<feature type="compositionally biased region" description="Low complexity" evidence="1">
    <location>
        <begin position="249"/>
        <end position="259"/>
    </location>
</feature>
<organism evidence="2 3">
    <name type="scientific">Scylla paramamosain</name>
    <name type="common">Mud crab</name>
    <dbReference type="NCBI Taxonomy" id="85552"/>
    <lineage>
        <taxon>Eukaryota</taxon>
        <taxon>Metazoa</taxon>
        <taxon>Ecdysozoa</taxon>
        <taxon>Arthropoda</taxon>
        <taxon>Crustacea</taxon>
        <taxon>Multicrustacea</taxon>
        <taxon>Malacostraca</taxon>
        <taxon>Eumalacostraca</taxon>
        <taxon>Eucarida</taxon>
        <taxon>Decapoda</taxon>
        <taxon>Pleocyemata</taxon>
        <taxon>Brachyura</taxon>
        <taxon>Eubrachyura</taxon>
        <taxon>Portunoidea</taxon>
        <taxon>Portunidae</taxon>
        <taxon>Portuninae</taxon>
        <taxon>Scylla</taxon>
    </lineage>
</organism>
<feature type="compositionally biased region" description="Basic and acidic residues" evidence="1">
    <location>
        <begin position="654"/>
        <end position="664"/>
    </location>
</feature>
<sequence>MPASVASGGGSGASGGGKDTYGIVASRHFESGPPPSKMQLCQMDDGEMYETVKEEEWLTRKKVTTTTTKNIETRTQREVMLEDGEVVGDSGPLVTQDCTENTVTNEVVADEHLTPEGQEGAAIEAPGEDWIPVGGAVVVSEKKEHILTSHQVAEDRRETEEVVHLGNVTNQEVEDHKEGKADLRALTEARQERGWEVARPEKRVVHESAKKWGTVDTEDVHETSRIQDGHVVTETERTTQHEVYENESLPDSGSSLSDGSVHEEARETQHNIVHTKDEDIVEYYGVPKGGTLAQGVKLGEGMHVVSEDFHEDREGEDLDSLSERIRRGRRLGILKPKTRDTTERTDAITRRPLDYHEEEETRKSETNRWLENHFGSESGHSGSSHHDPEEEGGLHTAGGNVITITMSPRPATPEDVPDAAPSARRQWDSPAAPTFARSSNNKAPPPPPPPKPTSSWTSPSAASPRQQGPPSMPSEEITHSMIAEARSKLRSTGRILDESENSTPPTSPPANGVRYSGPQERVQVFASSPSSFPSPPVSPTGRVLDDPVYNSKFRSGSPSGLVSSRLFSTPSRSSRPATRSPSDSPPPPLPSTPPPTQSNNVGRSQSFNVTNKNWINSGSKTLYSRPLNSRLKEFRSEEQLDGVGHPSPRRWTPSRRELSPEPPREVTPPPPPRSRNSHSVHSHYNTAPTRSSRASRTTEIATQTIARDSATQTASSPVPPPRTKRKHKPKTYYFGQESAPSISSERLPSRGPITTTTSVSYSSTRRDNQSSPKVERRFRTTKTITPVVVPANTHTEQQDKLKNRSWHYRSMDELRTGAESTARESWTNTIDPRRKPRNYSHTPKEPETQTLPKKLSNGTASPSRTYIFGSDRPDHSSGKREVESRSSSSHLHRSYGGSMVNVSLAGMSSPKSSVYKTEVQDKPAPPRTVRPVLRSHSLNIKPAPLKAADSPTEAMPPTTSLSSTQRTSTMYRSSPYLNLRSPNLIATIARSNSTRRTDSYEEEDEHEHDRSPGDDRHRSVHTSHHTSRHTTTNNITNNTNNTNNNRYTESKNYSSHIISNNTRNANNNTDSNRNTRNTPVANNDNTAVEEKRNRFMKDLLATAPELFHAIHGEDDGKKGNESGKGNQSPPESPPQLIRPPGSPLTSPPAASPTTTTAPRVFTFGRGEGSSVKRSPSAPHESNNNRLSSQGRSTLSSSRDNLSSPQRNSLTSQYHRQAQLMNSNPGTVTNSLNRPKFNLKSDGRSSLLYSTSFRNRAEQQQQQASLGSRDRRGSDPRDHKPHTTPGWRDHHAELVGKHQGNVTSNLTRDGAVLIPIRDWNSR</sequence>
<feature type="compositionally biased region" description="Polar residues" evidence="1">
    <location>
        <begin position="848"/>
        <end position="864"/>
    </location>
</feature>
<feature type="compositionally biased region" description="Polar residues" evidence="1">
    <location>
        <begin position="1050"/>
        <end position="1059"/>
    </location>
</feature>
<feature type="compositionally biased region" description="Low complexity" evidence="1">
    <location>
        <begin position="372"/>
        <end position="382"/>
    </location>
</feature>
<name>A0AAW0TWR4_SCYPA</name>
<feature type="compositionally biased region" description="Pro residues" evidence="1">
    <location>
        <begin position="443"/>
        <end position="452"/>
    </location>
</feature>
<feature type="compositionally biased region" description="Low complexity" evidence="1">
    <location>
        <begin position="958"/>
        <end position="969"/>
    </location>
</feature>
<protein>
    <submittedName>
        <fullName evidence="2">Uncharacterized protein</fullName>
    </submittedName>
</protein>
<feature type="compositionally biased region" description="Low complexity" evidence="1">
    <location>
        <begin position="754"/>
        <end position="763"/>
    </location>
</feature>
<feature type="compositionally biased region" description="Polar residues" evidence="1">
    <location>
        <begin position="1204"/>
        <end position="1232"/>
    </location>
</feature>
<feature type="compositionally biased region" description="Polar residues" evidence="1">
    <location>
        <begin position="1246"/>
        <end position="1265"/>
    </location>
</feature>
<proteinExistence type="predicted"/>
<feature type="compositionally biased region" description="Basic and acidic residues" evidence="1">
    <location>
        <begin position="337"/>
        <end position="371"/>
    </location>
</feature>
<evidence type="ECO:0000256" key="1">
    <source>
        <dbReference type="SAM" id="MobiDB-lite"/>
    </source>
</evidence>
<feature type="region of interest" description="Disordered" evidence="1">
    <location>
        <begin position="332"/>
        <end position="801"/>
    </location>
</feature>
<feature type="compositionally biased region" description="Basic and acidic residues" evidence="1">
    <location>
        <begin position="1111"/>
        <end position="1121"/>
    </location>
</feature>
<feature type="compositionally biased region" description="Low complexity" evidence="1">
    <location>
        <begin position="1029"/>
        <end position="1047"/>
    </location>
</feature>
<feature type="compositionally biased region" description="Low complexity" evidence="1">
    <location>
        <begin position="1060"/>
        <end position="1078"/>
    </location>
</feature>
<feature type="compositionally biased region" description="Low complexity" evidence="1">
    <location>
        <begin position="453"/>
        <end position="464"/>
    </location>
</feature>
<evidence type="ECO:0000313" key="3">
    <source>
        <dbReference type="Proteomes" id="UP001487740"/>
    </source>
</evidence>
<feature type="compositionally biased region" description="Low complexity" evidence="1">
    <location>
        <begin position="1185"/>
        <end position="1203"/>
    </location>
</feature>
<feature type="region of interest" description="Disordered" evidence="1">
    <location>
        <begin position="987"/>
        <end position="1088"/>
    </location>
</feature>
<evidence type="ECO:0000313" key="2">
    <source>
        <dbReference type="EMBL" id="KAK8391042.1"/>
    </source>
</evidence>
<feature type="compositionally biased region" description="Pro residues" evidence="1">
    <location>
        <begin position="1130"/>
        <end position="1150"/>
    </location>
</feature>
<feature type="compositionally biased region" description="Polar residues" evidence="1">
    <location>
        <begin position="552"/>
        <end position="562"/>
    </location>
</feature>
<feature type="region of interest" description="Disordered" evidence="1">
    <location>
        <begin position="814"/>
        <end position="895"/>
    </location>
</feature>
<feature type="compositionally biased region" description="Polar residues" evidence="1">
    <location>
        <begin position="599"/>
        <end position="622"/>
    </location>
</feature>
<feature type="compositionally biased region" description="Low complexity" evidence="1">
    <location>
        <begin position="563"/>
        <end position="582"/>
    </location>
</feature>
<comment type="caution">
    <text evidence="2">The sequence shown here is derived from an EMBL/GenBank/DDBJ whole genome shotgun (WGS) entry which is preliminary data.</text>
</comment>
<feature type="region of interest" description="Disordered" evidence="1">
    <location>
        <begin position="1111"/>
        <end position="1288"/>
    </location>
</feature>